<protein>
    <submittedName>
        <fullName evidence="2">Uncharacterized protein LOC118413462</fullName>
    </submittedName>
</protein>
<dbReference type="SUPFAM" id="SSF48371">
    <property type="entry name" value="ARM repeat"/>
    <property type="match status" value="1"/>
</dbReference>
<proteinExistence type="predicted"/>
<name>A0A9J7L052_BRAFL</name>
<dbReference type="RefSeq" id="XP_035672749.1">
    <property type="nucleotide sequence ID" value="XM_035816856.1"/>
</dbReference>
<dbReference type="PANTHER" id="PTHR47508:SF1">
    <property type="entry name" value="NON-SPECIFIC SERINE_THREONINE PROTEIN KINASE"/>
    <property type="match status" value="1"/>
</dbReference>
<evidence type="ECO:0000313" key="2">
    <source>
        <dbReference type="RefSeq" id="XP_035672749.1"/>
    </source>
</evidence>
<dbReference type="Proteomes" id="UP000001554">
    <property type="component" value="Chromosome 4"/>
</dbReference>
<reference evidence="2" key="2">
    <citation type="submission" date="2025-08" db="UniProtKB">
        <authorList>
            <consortium name="RefSeq"/>
        </authorList>
    </citation>
    <scope>IDENTIFICATION</scope>
    <source>
        <strain evidence="2">S238N-H82</strain>
        <tissue evidence="2">Testes</tissue>
    </source>
</reference>
<reference evidence="1" key="1">
    <citation type="journal article" date="2020" name="Nat. Ecol. Evol.">
        <title>Deeply conserved synteny resolves early events in vertebrate evolution.</title>
        <authorList>
            <person name="Simakov O."/>
            <person name="Marletaz F."/>
            <person name="Yue J.X."/>
            <person name="O'Connell B."/>
            <person name="Jenkins J."/>
            <person name="Brandt A."/>
            <person name="Calef R."/>
            <person name="Tung C.H."/>
            <person name="Huang T.K."/>
            <person name="Schmutz J."/>
            <person name="Satoh N."/>
            <person name="Yu J.K."/>
            <person name="Putnam N.H."/>
            <person name="Green R.E."/>
            <person name="Rokhsar D.S."/>
        </authorList>
    </citation>
    <scope>NUCLEOTIDE SEQUENCE [LARGE SCALE GENOMIC DNA]</scope>
    <source>
        <strain evidence="1">S238N-H82</strain>
    </source>
</reference>
<dbReference type="OMA" id="DHEKEVC"/>
<organism evidence="1 2">
    <name type="scientific">Branchiostoma floridae</name>
    <name type="common">Florida lancelet</name>
    <name type="synonym">Amphioxus</name>
    <dbReference type="NCBI Taxonomy" id="7739"/>
    <lineage>
        <taxon>Eukaryota</taxon>
        <taxon>Metazoa</taxon>
        <taxon>Chordata</taxon>
        <taxon>Cephalochordata</taxon>
        <taxon>Leptocardii</taxon>
        <taxon>Amphioxiformes</taxon>
        <taxon>Branchiostomatidae</taxon>
        <taxon>Branchiostoma</taxon>
    </lineage>
</organism>
<evidence type="ECO:0000313" key="1">
    <source>
        <dbReference type="Proteomes" id="UP000001554"/>
    </source>
</evidence>
<sequence length="312" mass="35571">MDKLGTDWFKDVKNIRQTKEDLKEIAKNKDGNAFRSVVDFLCACLDCSTPQHLEAFKSVLRDNLVKWKDHEKEVCEILDKFRILEEKADGDNRWYNSRVDDAVRDLLERSKTCHKKIRPNVVNLLVFALNKGTETHLHLAKGMTWADGIREMFNKANDAEAKSMLIAYFEMIKSETFDPNSTVAIAVTSNLCQNLAECAKSTENVKTLSEIINYCSEKELYKEDQPDRETVYGMAIRVSLANFLSKNMSNPEHLMLVMPGFIRLLGNEEVSEQMSLSSYVNMFLQQGEVLAPHADPLLDTFINTDANEIASQ</sequence>
<keyword evidence="1" id="KW-1185">Reference proteome</keyword>
<dbReference type="KEGG" id="bfo:118413462"/>
<dbReference type="GeneID" id="118413462"/>
<dbReference type="InterPro" id="IPR016024">
    <property type="entry name" value="ARM-type_fold"/>
</dbReference>
<gene>
    <name evidence="2" type="primary">LOC118413462</name>
</gene>
<dbReference type="AlphaFoldDB" id="A0A9J7L052"/>
<accession>A0A9J7L052</accession>
<dbReference type="PANTHER" id="PTHR47508">
    <property type="entry name" value="SAM DOMAIN-CONTAINING PROTEIN-RELATED"/>
    <property type="match status" value="1"/>
</dbReference>